<keyword evidence="2" id="KW-0378">Hydrolase</keyword>
<proteinExistence type="predicted"/>
<dbReference type="RefSeq" id="WP_388016794.1">
    <property type="nucleotide sequence ID" value="NZ_JBHUDT010000002.1"/>
</dbReference>
<organism evidence="2 3">
    <name type="scientific">Gelatiniphilus marinus</name>
    <dbReference type="NCBI Taxonomy" id="1759464"/>
    <lineage>
        <taxon>Bacteria</taxon>
        <taxon>Pseudomonadati</taxon>
        <taxon>Bacteroidota</taxon>
        <taxon>Flavobacteriia</taxon>
        <taxon>Flavobacteriales</taxon>
        <taxon>Flavobacteriaceae</taxon>
        <taxon>Gelatiniphilus</taxon>
    </lineage>
</organism>
<dbReference type="InterPro" id="IPR001466">
    <property type="entry name" value="Beta-lactam-related"/>
</dbReference>
<accession>A0ABW5JSF0</accession>
<keyword evidence="3" id="KW-1185">Reference proteome</keyword>
<dbReference type="GO" id="GO:0016787">
    <property type="term" value="F:hydrolase activity"/>
    <property type="evidence" value="ECO:0007669"/>
    <property type="project" value="UniProtKB-KW"/>
</dbReference>
<name>A0ABW5JSF0_9FLAO</name>
<dbReference type="SUPFAM" id="SSF56601">
    <property type="entry name" value="beta-lactamase/transpeptidase-like"/>
    <property type="match status" value="1"/>
</dbReference>
<dbReference type="Gene3D" id="3.40.710.10">
    <property type="entry name" value="DD-peptidase/beta-lactamase superfamily"/>
    <property type="match status" value="1"/>
</dbReference>
<dbReference type="PANTHER" id="PTHR43283">
    <property type="entry name" value="BETA-LACTAMASE-RELATED"/>
    <property type="match status" value="1"/>
</dbReference>
<dbReference type="PANTHER" id="PTHR43283:SF7">
    <property type="entry name" value="BETA-LACTAMASE-RELATED DOMAIN-CONTAINING PROTEIN"/>
    <property type="match status" value="1"/>
</dbReference>
<dbReference type="InterPro" id="IPR012338">
    <property type="entry name" value="Beta-lactam/transpept-like"/>
</dbReference>
<dbReference type="InterPro" id="IPR050789">
    <property type="entry name" value="Diverse_Enzym_Activities"/>
</dbReference>
<protein>
    <submittedName>
        <fullName evidence="2">Serine hydrolase domain-containing protein</fullName>
        <ecNumber evidence="2">3.-.-.-</ecNumber>
    </submittedName>
</protein>
<sequence length="358" mass="40766">MKKLLYPVLFIVILFFNCTSNDNPIDEIQLDDKLYFPPLNSNTWETISISSLGWNENEFKPLLNYLEEKNTKGFIILYNGKIVVERYMNQHDSEKLWYWASAGKTLTTAISGIAQNEGFININNKVSDYLGTGWTSATLQKENLITCKNLLSMDSGLDDSLGDNVSKENLKYKADAGSRWAYHNVYVKMQDVISQATNIPWSTYFNSKLKDKIGMNGAWIKNNDFNVYWSNTRSMARFGLMISANGKWENTQIVPEAFLSEATNTSQDINKAYGYMWWLNGKSSFRLPASQIEFQGDLISNAPNDMYAALGKNDQKIYIAPSKKLVIVRMGNSASDINFARSDFDNELWAKLNAFITE</sequence>
<evidence type="ECO:0000313" key="2">
    <source>
        <dbReference type="EMBL" id="MFD2535055.1"/>
    </source>
</evidence>
<gene>
    <name evidence="2" type="ORF">ACFSQS_08070</name>
</gene>
<dbReference type="Pfam" id="PF00144">
    <property type="entry name" value="Beta-lactamase"/>
    <property type="match status" value="1"/>
</dbReference>
<feature type="domain" description="Beta-lactamase-related" evidence="1">
    <location>
        <begin position="74"/>
        <end position="346"/>
    </location>
</feature>
<evidence type="ECO:0000259" key="1">
    <source>
        <dbReference type="Pfam" id="PF00144"/>
    </source>
</evidence>
<evidence type="ECO:0000313" key="3">
    <source>
        <dbReference type="Proteomes" id="UP001597441"/>
    </source>
</evidence>
<dbReference type="Proteomes" id="UP001597441">
    <property type="component" value="Unassembled WGS sequence"/>
</dbReference>
<comment type="caution">
    <text evidence="2">The sequence shown here is derived from an EMBL/GenBank/DDBJ whole genome shotgun (WGS) entry which is preliminary data.</text>
</comment>
<reference evidence="3" key="1">
    <citation type="journal article" date="2019" name="Int. J. Syst. Evol. Microbiol.">
        <title>The Global Catalogue of Microorganisms (GCM) 10K type strain sequencing project: providing services to taxonomists for standard genome sequencing and annotation.</title>
        <authorList>
            <consortium name="The Broad Institute Genomics Platform"/>
            <consortium name="The Broad Institute Genome Sequencing Center for Infectious Disease"/>
            <person name="Wu L."/>
            <person name="Ma J."/>
        </authorList>
    </citation>
    <scope>NUCLEOTIDE SEQUENCE [LARGE SCALE GENOMIC DNA]</scope>
    <source>
        <strain evidence="3">KCTC 42903</strain>
    </source>
</reference>
<dbReference type="EC" id="3.-.-.-" evidence="2"/>
<dbReference type="EMBL" id="JBHULK010000002">
    <property type="protein sequence ID" value="MFD2535055.1"/>
    <property type="molecule type" value="Genomic_DNA"/>
</dbReference>